<organism evidence="3 4">
    <name type="scientific">Bradyrhizobium denitrificans</name>
    <dbReference type="NCBI Taxonomy" id="2734912"/>
    <lineage>
        <taxon>Bacteria</taxon>
        <taxon>Pseudomonadati</taxon>
        <taxon>Pseudomonadota</taxon>
        <taxon>Alphaproteobacteria</taxon>
        <taxon>Hyphomicrobiales</taxon>
        <taxon>Nitrobacteraceae</taxon>
        <taxon>Bradyrhizobium</taxon>
    </lineage>
</organism>
<dbReference type="SUPFAM" id="SSF55729">
    <property type="entry name" value="Acyl-CoA N-acyltransferases (Nat)"/>
    <property type="match status" value="1"/>
</dbReference>
<evidence type="ECO:0000259" key="2">
    <source>
        <dbReference type="Pfam" id="PF13480"/>
    </source>
</evidence>
<dbReference type="InterPro" id="IPR038740">
    <property type="entry name" value="BioF2-like_GNAT_dom"/>
</dbReference>
<evidence type="ECO:0000313" key="4">
    <source>
        <dbReference type="Proteomes" id="UP001314635"/>
    </source>
</evidence>
<evidence type="ECO:0000313" key="3">
    <source>
        <dbReference type="EMBL" id="MBR1137505.1"/>
    </source>
</evidence>
<sequence length="411" mass="44583">MTEIIDRTIAHAPSAAEDRGMDRERRAPIARPLPLDSVAPQAWRDLAARALEPNGYYLPGWELAVNASARGRTGTSALCASDEAQPSSLAGLMPVTSLWKACKLPLPALASGHPYGTLCTPLLDREHAEPAAARLLDEARRTGARAILLRDMSIAGPVMQAFTTALRRDGLSPRILQSYERACLDATGDGEKVLQDALGPKKLKELRRQRHRLAEHGPVRFEVARSAGEIAPALETFLRLEASGWKGRRGTALVQHDGDAAFIRRAASALAQDGDCEIISLVAGDTTVAAGIVLRHAHRAFFFKLGVDEHFARYSPGVQLTLDLTRHLCSDPAINSADSTAGPDHPMINPIWRGRLAIGDVLIPLYRRDPVAEIIHAALVLRRDGLAAARRTVHALRGSRKNRAATPQPQR</sequence>
<dbReference type="Proteomes" id="UP001314635">
    <property type="component" value="Unassembled WGS sequence"/>
</dbReference>
<evidence type="ECO:0000256" key="1">
    <source>
        <dbReference type="SAM" id="MobiDB-lite"/>
    </source>
</evidence>
<dbReference type="InterPro" id="IPR016181">
    <property type="entry name" value="Acyl_CoA_acyltransferase"/>
</dbReference>
<protein>
    <submittedName>
        <fullName evidence="3">GNAT family N-acetyltransferase</fullName>
    </submittedName>
</protein>
<keyword evidence="4" id="KW-1185">Reference proteome</keyword>
<accession>A0ABS5G856</accession>
<reference evidence="4" key="1">
    <citation type="journal article" date="2021" name="ISME J.">
        <title>Evolutionary origin and ecological implication of a unique nif island in free-living Bradyrhizobium lineages.</title>
        <authorList>
            <person name="Tao J."/>
        </authorList>
    </citation>
    <scope>NUCLEOTIDE SEQUENCE [LARGE SCALE GENOMIC DNA]</scope>
    <source>
        <strain evidence="4">SZCCT0094</strain>
    </source>
</reference>
<name>A0ABS5G856_9BRAD</name>
<proteinExistence type="predicted"/>
<comment type="caution">
    <text evidence="3">The sequence shown here is derived from an EMBL/GenBank/DDBJ whole genome shotgun (WGS) entry which is preliminary data.</text>
</comment>
<dbReference type="Pfam" id="PF13480">
    <property type="entry name" value="Acetyltransf_6"/>
    <property type="match status" value="1"/>
</dbReference>
<feature type="region of interest" description="Disordered" evidence="1">
    <location>
        <begin position="1"/>
        <end position="24"/>
    </location>
</feature>
<gene>
    <name evidence="3" type="ORF">JQ619_17185</name>
</gene>
<dbReference type="EMBL" id="JAFCLK010000015">
    <property type="protein sequence ID" value="MBR1137505.1"/>
    <property type="molecule type" value="Genomic_DNA"/>
</dbReference>
<feature type="domain" description="BioF2-like acetyltransferase" evidence="2">
    <location>
        <begin position="201"/>
        <end position="338"/>
    </location>
</feature>